<accession>A0A7R9G159</accession>
<sequence length="516" mass="58111">MHRACSRPPEPLDHGDQRRISANSSHVQSNYHGKCLLERKKNFAINVDNLLIPALVSAWSKKSLSQYNRLPMTGRSSSPMTSLALTDSSQLTYDSQHLDIHICLKDMEEPHLANLIQSSPDRDLNLDLPIAGNPVYYESVSLDHATTNVVGRQTGFHWMFADCLLVALVCTVEEERLLVADWSVRSDCISPVIVRRVCGVRMCVLSTCPRVFRSCAAWRLPRSEASHDHIRLRHLVLKTWRNLVQSLLDRSGPSYRNFVQSLPDISAPSYRNLVQSLLDRMGTSYRNFLQTLLDRMGTSYRNYVQSLLDRMGTSYRNFVQSLLDRMGCGRLYEQEVYPHLRKGRVERLFGKPTLNTPDRDSNLDPPVISSLVYCGLELFIGAGRFSGSVSRICLSERSIISNGNKVNTPPISHERLRDYSCGLLLEVCLDLHGGGVENNLGGKITLITLDWDSKPDLNVIGSLVYCGSDALDQISIASARSERANPSEWYRVVLSSERSLLTDRQKLDTARVFRAA</sequence>
<gene>
    <name evidence="1" type="ORF">TSIB3V08_LOCUS7223</name>
</gene>
<organism evidence="1">
    <name type="scientific">Timema shepardi</name>
    <name type="common">Walking stick</name>
    <dbReference type="NCBI Taxonomy" id="629360"/>
    <lineage>
        <taxon>Eukaryota</taxon>
        <taxon>Metazoa</taxon>
        <taxon>Ecdysozoa</taxon>
        <taxon>Arthropoda</taxon>
        <taxon>Hexapoda</taxon>
        <taxon>Insecta</taxon>
        <taxon>Pterygota</taxon>
        <taxon>Neoptera</taxon>
        <taxon>Polyneoptera</taxon>
        <taxon>Phasmatodea</taxon>
        <taxon>Timematodea</taxon>
        <taxon>Timematoidea</taxon>
        <taxon>Timematidae</taxon>
        <taxon>Timema</taxon>
    </lineage>
</organism>
<reference evidence="1" key="1">
    <citation type="submission" date="2020-11" db="EMBL/GenBank/DDBJ databases">
        <authorList>
            <person name="Tran Van P."/>
        </authorList>
    </citation>
    <scope>NUCLEOTIDE SEQUENCE</scope>
</reference>
<evidence type="ECO:0000313" key="1">
    <source>
        <dbReference type="EMBL" id="CAD7263136.1"/>
    </source>
</evidence>
<dbReference type="AlphaFoldDB" id="A0A7R9G159"/>
<protein>
    <submittedName>
        <fullName evidence="1">Uncharacterized protein</fullName>
    </submittedName>
</protein>
<proteinExistence type="predicted"/>
<dbReference type="EMBL" id="OC003317">
    <property type="protein sequence ID" value="CAD7263136.1"/>
    <property type="molecule type" value="Genomic_DNA"/>
</dbReference>
<name>A0A7R9G159_TIMSH</name>